<comment type="caution">
    <text evidence="1">The sequence shown here is derived from an EMBL/GenBank/DDBJ whole genome shotgun (WGS) entry which is preliminary data.</text>
</comment>
<reference evidence="1 2" key="1">
    <citation type="submission" date="2021-01" db="EMBL/GenBank/DDBJ databases">
        <title>Genome seq and assembly of Nocardiodes sp. G10.</title>
        <authorList>
            <person name="Chhetri G."/>
        </authorList>
    </citation>
    <scope>NUCLEOTIDE SEQUENCE [LARGE SCALE GENOMIC DNA]</scope>
    <source>
        <strain evidence="1 2">G10</strain>
    </source>
</reference>
<protein>
    <submittedName>
        <fullName evidence="1">Uncharacterized protein</fullName>
    </submittedName>
</protein>
<accession>A0ABS1LA27</accession>
<dbReference type="RefSeq" id="WP_201936829.1">
    <property type="nucleotide sequence ID" value="NZ_JAERSG010000003.1"/>
</dbReference>
<evidence type="ECO:0000313" key="2">
    <source>
        <dbReference type="Proteomes" id="UP000636918"/>
    </source>
</evidence>
<dbReference type="Proteomes" id="UP000636918">
    <property type="component" value="Unassembled WGS sequence"/>
</dbReference>
<sequence>MAPRNEVGELSESALLLTALLADEPPYVADRGDEVAADLEELWREGRHCAL</sequence>
<dbReference type="EMBL" id="JAERSG010000003">
    <property type="protein sequence ID" value="MBL0748490.1"/>
    <property type="molecule type" value="Genomic_DNA"/>
</dbReference>
<proteinExistence type="predicted"/>
<evidence type="ECO:0000313" key="1">
    <source>
        <dbReference type="EMBL" id="MBL0748490.1"/>
    </source>
</evidence>
<organism evidence="1 2">
    <name type="scientific">Nocardioides baculatus</name>
    <dbReference type="NCBI Taxonomy" id="2801337"/>
    <lineage>
        <taxon>Bacteria</taxon>
        <taxon>Bacillati</taxon>
        <taxon>Actinomycetota</taxon>
        <taxon>Actinomycetes</taxon>
        <taxon>Propionibacteriales</taxon>
        <taxon>Nocardioidaceae</taxon>
        <taxon>Nocardioides</taxon>
    </lineage>
</organism>
<gene>
    <name evidence="1" type="ORF">JI751_12790</name>
</gene>
<name>A0ABS1LA27_9ACTN</name>
<keyword evidence="2" id="KW-1185">Reference proteome</keyword>